<gene>
    <name evidence="2" type="ORF">FJT64_024651</name>
</gene>
<evidence type="ECO:0000313" key="2">
    <source>
        <dbReference type="EMBL" id="KAF0303365.1"/>
    </source>
</evidence>
<keyword evidence="3" id="KW-1185">Reference proteome</keyword>
<evidence type="ECO:0000256" key="1">
    <source>
        <dbReference type="SAM" id="MobiDB-lite"/>
    </source>
</evidence>
<accession>A0A6A4WA12</accession>
<feature type="region of interest" description="Disordered" evidence="1">
    <location>
        <begin position="103"/>
        <end position="123"/>
    </location>
</feature>
<evidence type="ECO:0000313" key="3">
    <source>
        <dbReference type="Proteomes" id="UP000440578"/>
    </source>
</evidence>
<proteinExistence type="predicted"/>
<comment type="caution">
    <text evidence="2">The sequence shown here is derived from an EMBL/GenBank/DDBJ whole genome shotgun (WGS) entry which is preliminary data.</text>
</comment>
<protein>
    <submittedName>
        <fullName evidence="2">Uncharacterized protein</fullName>
    </submittedName>
</protein>
<reference evidence="2 3" key="1">
    <citation type="submission" date="2019-07" db="EMBL/GenBank/DDBJ databases">
        <title>Draft genome assembly of a fouling barnacle, Amphibalanus amphitrite (Darwin, 1854): The first reference genome for Thecostraca.</title>
        <authorList>
            <person name="Kim W."/>
        </authorList>
    </citation>
    <scope>NUCLEOTIDE SEQUENCE [LARGE SCALE GENOMIC DNA]</scope>
    <source>
        <strain evidence="2">SNU_AA5</strain>
        <tissue evidence="2">Soma without cirri and trophi</tissue>
    </source>
</reference>
<name>A0A6A4WA12_AMPAM</name>
<organism evidence="2 3">
    <name type="scientific">Amphibalanus amphitrite</name>
    <name type="common">Striped barnacle</name>
    <name type="synonym">Balanus amphitrite</name>
    <dbReference type="NCBI Taxonomy" id="1232801"/>
    <lineage>
        <taxon>Eukaryota</taxon>
        <taxon>Metazoa</taxon>
        <taxon>Ecdysozoa</taxon>
        <taxon>Arthropoda</taxon>
        <taxon>Crustacea</taxon>
        <taxon>Multicrustacea</taxon>
        <taxon>Cirripedia</taxon>
        <taxon>Thoracica</taxon>
        <taxon>Thoracicalcarea</taxon>
        <taxon>Balanomorpha</taxon>
        <taxon>Balanoidea</taxon>
        <taxon>Balanidae</taxon>
        <taxon>Amphibalaninae</taxon>
        <taxon>Amphibalanus</taxon>
    </lineage>
</organism>
<dbReference type="Proteomes" id="UP000440578">
    <property type="component" value="Unassembled WGS sequence"/>
</dbReference>
<dbReference type="AlphaFoldDB" id="A0A6A4WA12"/>
<sequence>MVPEAACQARDDVAVEQLHRLYVDLAEHPNKEIGETRTPEQHVLRGVRLFFAYDAACRWAVLLMVPEVRVCREAADAVKVLAGHSLVTGPQLVDIRRLAPAHAGDRMRSPQIHRKKESGHDLRHAPAAVLATALVMVRTPDIRWRLMPEAGCFPCQLIRLLVSGETVVRW</sequence>
<dbReference type="EMBL" id="VIIS01000950">
    <property type="protein sequence ID" value="KAF0303365.1"/>
    <property type="molecule type" value="Genomic_DNA"/>
</dbReference>